<gene>
    <name evidence="1" type="ORF">Amon02_000405900</name>
</gene>
<evidence type="ECO:0000313" key="2">
    <source>
        <dbReference type="Proteomes" id="UP001165064"/>
    </source>
</evidence>
<name>A0ACB5T2T5_AMBMO</name>
<proteinExistence type="predicted"/>
<protein>
    <submittedName>
        <fullName evidence="1">Unnamed protein product</fullName>
    </submittedName>
</protein>
<dbReference type="EMBL" id="BSXS01002683">
    <property type="protein sequence ID" value="GME79650.1"/>
    <property type="molecule type" value="Genomic_DNA"/>
</dbReference>
<comment type="caution">
    <text evidence="1">The sequence shown here is derived from an EMBL/GenBank/DDBJ whole genome shotgun (WGS) entry which is preliminary data.</text>
</comment>
<accession>A0ACB5T2T5</accession>
<reference evidence="1" key="1">
    <citation type="submission" date="2023-04" db="EMBL/GenBank/DDBJ databases">
        <title>Ambrosiozyma monospora NBRC 10751.</title>
        <authorList>
            <person name="Ichikawa N."/>
            <person name="Sato H."/>
            <person name="Tonouchi N."/>
        </authorList>
    </citation>
    <scope>NUCLEOTIDE SEQUENCE</scope>
    <source>
        <strain evidence="1">NBRC 10751</strain>
    </source>
</reference>
<organism evidence="1 2">
    <name type="scientific">Ambrosiozyma monospora</name>
    <name type="common">Yeast</name>
    <name type="synonym">Endomycopsis monosporus</name>
    <dbReference type="NCBI Taxonomy" id="43982"/>
    <lineage>
        <taxon>Eukaryota</taxon>
        <taxon>Fungi</taxon>
        <taxon>Dikarya</taxon>
        <taxon>Ascomycota</taxon>
        <taxon>Saccharomycotina</taxon>
        <taxon>Pichiomycetes</taxon>
        <taxon>Pichiales</taxon>
        <taxon>Pichiaceae</taxon>
        <taxon>Ambrosiozyma</taxon>
    </lineage>
</organism>
<evidence type="ECO:0000313" key="1">
    <source>
        <dbReference type="EMBL" id="GME79650.1"/>
    </source>
</evidence>
<dbReference type="Proteomes" id="UP001165064">
    <property type="component" value="Unassembled WGS sequence"/>
</dbReference>
<sequence>MVTPSIAVGVTSTFLPDEVDVQMLFVNTFCWESLASRLITAAMDAVANTVKFVTLLKNLMMDMSLCKLS</sequence>
<keyword evidence="2" id="KW-1185">Reference proteome</keyword>